<accession>A0A392PV73</accession>
<organism evidence="1 2">
    <name type="scientific">Trifolium medium</name>
    <dbReference type="NCBI Taxonomy" id="97028"/>
    <lineage>
        <taxon>Eukaryota</taxon>
        <taxon>Viridiplantae</taxon>
        <taxon>Streptophyta</taxon>
        <taxon>Embryophyta</taxon>
        <taxon>Tracheophyta</taxon>
        <taxon>Spermatophyta</taxon>
        <taxon>Magnoliopsida</taxon>
        <taxon>eudicotyledons</taxon>
        <taxon>Gunneridae</taxon>
        <taxon>Pentapetalae</taxon>
        <taxon>rosids</taxon>
        <taxon>fabids</taxon>
        <taxon>Fabales</taxon>
        <taxon>Fabaceae</taxon>
        <taxon>Papilionoideae</taxon>
        <taxon>50 kb inversion clade</taxon>
        <taxon>NPAAA clade</taxon>
        <taxon>Hologalegina</taxon>
        <taxon>IRL clade</taxon>
        <taxon>Trifolieae</taxon>
        <taxon>Trifolium</taxon>
    </lineage>
</organism>
<comment type="caution">
    <text evidence="1">The sequence shown here is derived from an EMBL/GenBank/DDBJ whole genome shotgun (WGS) entry which is preliminary data.</text>
</comment>
<sequence>MLIKAASQKGVIDVAAAFAEGDRICHGTMQVMANVVRVEFLRRIVRLVMG</sequence>
<evidence type="ECO:0000313" key="1">
    <source>
        <dbReference type="EMBL" id="MCI15567.1"/>
    </source>
</evidence>
<name>A0A392PV73_9FABA</name>
<evidence type="ECO:0000313" key="2">
    <source>
        <dbReference type="Proteomes" id="UP000265520"/>
    </source>
</evidence>
<dbReference type="EMBL" id="LXQA010097028">
    <property type="protein sequence ID" value="MCI15567.1"/>
    <property type="molecule type" value="Genomic_DNA"/>
</dbReference>
<dbReference type="Proteomes" id="UP000265520">
    <property type="component" value="Unassembled WGS sequence"/>
</dbReference>
<reference evidence="1 2" key="1">
    <citation type="journal article" date="2018" name="Front. Plant Sci.">
        <title>Red Clover (Trifolium pratense) and Zigzag Clover (T. medium) - A Picture of Genomic Similarities and Differences.</title>
        <authorList>
            <person name="Dluhosova J."/>
            <person name="Istvanek J."/>
            <person name="Nedelnik J."/>
            <person name="Repkova J."/>
        </authorList>
    </citation>
    <scope>NUCLEOTIDE SEQUENCE [LARGE SCALE GENOMIC DNA]</scope>
    <source>
        <strain evidence="2">cv. 10/8</strain>
        <tissue evidence="1">Leaf</tissue>
    </source>
</reference>
<proteinExistence type="predicted"/>
<dbReference type="AlphaFoldDB" id="A0A392PV73"/>
<feature type="non-terminal residue" evidence="1">
    <location>
        <position position="50"/>
    </location>
</feature>
<protein>
    <submittedName>
        <fullName evidence="1">Uncharacterized protein</fullName>
    </submittedName>
</protein>
<keyword evidence="2" id="KW-1185">Reference proteome</keyword>